<comment type="caution">
    <text evidence="1">The sequence shown here is derived from an EMBL/GenBank/DDBJ whole genome shotgun (WGS) entry which is preliminary data.</text>
</comment>
<sequence>MFHFLTEADMYKERPQAFPVKPTRAILFTERTLAFQTALVRVIRYMERTRAFQAVAIRFTERIRGTPGSGEYTATYMVEVNGALGYLTVTARG</sequence>
<evidence type="ECO:0000313" key="2">
    <source>
        <dbReference type="Proteomes" id="UP000602510"/>
    </source>
</evidence>
<dbReference type="Proteomes" id="UP000602510">
    <property type="component" value="Unassembled WGS sequence"/>
</dbReference>
<dbReference type="EMBL" id="WSZM01000267">
    <property type="protein sequence ID" value="KAF4036397.1"/>
    <property type="molecule type" value="Genomic_DNA"/>
</dbReference>
<reference evidence="1" key="1">
    <citation type="submission" date="2020-04" db="EMBL/GenBank/DDBJ databases">
        <title>Hybrid Assembly of Korean Phytophthora infestans isolates.</title>
        <authorList>
            <person name="Prokchorchik M."/>
            <person name="Lee Y."/>
            <person name="Seo J."/>
            <person name="Cho J.-H."/>
            <person name="Park Y.-E."/>
            <person name="Jang D.-C."/>
            <person name="Im J.-S."/>
            <person name="Choi J.-G."/>
            <person name="Park H.-J."/>
            <person name="Lee G.-B."/>
            <person name="Lee Y.-G."/>
            <person name="Hong S.-Y."/>
            <person name="Cho K."/>
            <person name="Sohn K.H."/>
        </authorList>
    </citation>
    <scope>NUCLEOTIDE SEQUENCE</scope>
    <source>
        <strain evidence="1">KR_1_A1</strain>
    </source>
</reference>
<name>A0A833WBS0_PHYIN</name>
<proteinExistence type="predicted"/>
<keyword evidence="2" id="KW-1185">Reference proteome</keyword>
<gene>
    <name evidence="1" type="ORF">GN244_ATG11507</name>
</gene>
<evidence type="ECO:0000313" key="1">
    <source>
        <dbReference type="EMBL" id="KAF4036397.1"/>
    </source>
</evidence>
<protein>
    <submittedName>
        <fullName evidence="1">Uncharacterized protein</fullName>
    </submittedName>
</protein>
<organism evidence="1 2">
    <name type="scientific">Phytophthora infestans</name>
    <name type="common">Potato late blight agent</name>
    <name type="synonym">Botrytis infestans</name>
    <dbReference type="NCBI Taxonomy" id="4787"/>
    <lineage>
        <taxon>Eukaryota</taxon>
        <taxon>Sar</taxon>
        <taxon>Stramenopiles</taxon>
        <taxon>Oomycota</taxon>
        <taxon>Peronosporomycetes</taxon>
        <taxon>Peronosporales</taxon>
        <taxon>Peronosporaceae</taxon>
        <taxon>Phytophthora</taxon>
    </lineage>
</organism>
<accession>A0A833WBS0</accession>
<dbReference type="AlphaFoldDB" id="A0A833WBS0"/>